<organism evidence="2 3">
    <name type="scientific">Polyporus arcularius HHB13444</name>
    <dbReference type="NCBI Taxonomy" id="1314778"/>
    <lineage>
        <taxon>Eukaryota</taxon>
        <taxon>Fungi</taxon>
        <taxon>Dikarya</taxon>
        <taxon>Basidiomycota</taxon>
        <taxon>Agaricomycotina</taxon>
        <taxon>Agaricomycetes</taxon>
        <taxon>Polyporales</taxon>
        <taxon>Polyporaceae</taxon>
        <taxon>Polyporus</taxon>
    </lineage>
</organism>
<evidence type="ECO:0000256" key="1">
    <source>
        <dbReference type="SAM" id="MobiDB-lite"/>
    </source>
</evidence>
<protein>
    <submittedName>
        <fullName evidence="2">Uncharacterized protein</fullName>
    </submittedName>
</protein>
<dbReference type="Proteomes" id="UP000308197">
    <property type="component" value="Unassembled WGS sequence"/>
</dbReference>
<feature type="compositionally biased region" description="Basic residues" evidence="1">
    <location>
        <begin position="10"/>
        <end position="19"/>
    </location>
</feature>
<dbReference type="InParanoid" id="A0A5C3NNC4"/>
<accession>A0A5C3NNC4</accession>
<name>A0A5C3NNC4_9APHY</name>
<feature type="region of interest" description="Disordered" evidence="1">
    <location>
        <begin position="1"/>
        <end position="45"/>
    </location>
</feature>
<sequence>MSPMSSSSPRRPRRPRCHLPARASPRLPSPRHPCPPDTRRLPKAGYTVTRRLALEPDFPPSSKFSYSVWYASTPLACSSV</sequence>
<gene>
    <name evidence="2" type="ORF">K466DRAFT_99050</name>
</gene>
<proteinExistence type="predicted"/>
<evidence type="ECO:0000313" key="2">
    <source>
        <dbReference type="EMBL" id="TFK78169.1"/>
    </source>
</evidence>
<evidence type="ECO:0000313" key="3">
    <source>
        <dbReference type="Proteomes" id="UP000308197"/>
    </source>
</evidence>
<dbReference type="EMBL" id="ML212745">
    <property type="protein sequence ID" value="TFK78169.1"/>
    <property type="molecule type" value="Genomic_DNA"/>
</dbReference>
<keyword evidence="3" id="KW-1185">Reference proteome</keyword>
<feature type="compositionally biased region" description="Pro residues" evidence="1">
    <location>
        <begin position="27"/>
        <end position="36"/>
    </location>
</feature>
<reference evidence="2 3" key="1">
    <citation type="journal article" date="2019" name="Nat. Ecol. Evol.">
        <title>Megaphylogeny resolves global patterns of mushroom evolution.</title>
        <authorList>
            <person name="Varga T."/>
            <person name="Krizsan K."/>
            <person name="Foldi C."/>
            <person name="Dima B."/>
            <person name="Sanchez-Garcia M."/>
            <person name="Sanchez-Ramirez S."/>
            <person name="Szollosi G.J."/>
            <person name="Szarkandi J.G."/>
            <person name="Papp V."/>
            <person name="Albert L."/>
            <person name="Andreopoulos W."/>
            <person name="Angelini C."/>
            <person name="Antonin V."/>
            <person name="Barry K.W."/>
            <person name="Bougher N.L."/>
            <person name="Buchanan P."/>
            <person name="Buyck B."/>
            <person name="Bense V."/>
            <person name="Catcheside P."/>
            <person name="Chovatia M."/>
            <person name="Cooper J."/>
            <person name="Damon W."/>
            <person name="Desjardin D."/>
            <person name="Finy P."/>
            <person name="Geml J."/>
            <person name="Haridas S."/>
            <person name="Hughes K."/>
            <person name="Justo A."/>
            <person name="Karasinski D."/>
            <person name="Kautmanova I."/>
            <person name="Kiss B."/>
            <person name="Kocsube S."/>
            <person name="Kotiranta H."/>
            <person name="LaButti K.M."/>
            <person name="Lechner B.E."/>
            <person name="Liimatainen K."/>
            <person name="Lipzen A."/>
            <person name="Lukacs Z."/>
            <person name="Mihaltcheva S."/>
            <person name="Morgado L.N."/>
            <person name="Niskanen T."/>
            <person name="Noordeloos M.E."/>
            <person name="Ohm R.A."/>
            <person name="Ortiz-Santana B."/>
            <person name="Ovrebo C."/>
            <person name="Racz N."/>
            <person name="Riley R."/>
            <person name="Savchenko A."/>
            <person name="Shiryaev A."/>
            <person name="Soop K."/>
            <person name="Spirin V."/>
            <person name="Szebenyi C."/>
            <person name="Tomsovsky M."/>
            <person name="Tulloss R.E."/>
            <person name="Uehling J."/>
            <person name="Grigoriev I.V."/>
            <person name="Vagvolgyi C."/>
            <person name="Papp T."/>
            <person name="Martin F.M."/>
            <person name="Miettinen O."/>
            <person name="Hibbett D.S."/>
            <person name="Nagy L.G."/>
        </authorList>
    </citation>
    <scope>NUCLEOTIDE SEQUENCE [LARGE SCALE GENOMIC DNA]</scope>
    <source>
        <strain evidence="2 3">HHB13444</strain>
    </source>
</reference>
<dbReference type="AlphaFoldDB" id="A0A5C3NNC4"/>